<evidence type="ECO:0000313" key="1">
    <source>
        <dbReference type="EMBL" id="MFD1044382.1"/>
    </source>
</evidence>
<keyword evidence="2" id="KW-1185">Reference proteome</keyword>
<sequence length="120" mass="13414">MDLLNEWITMAARAYAQKYDTPLSEPEREKILKAMAKVGTAFARVELLGSSQVVSSCKSIMEMIRKQGQTLRGQGQIDLHEDSFDRLDVAYDELEKLFRLDLGVSATDSAEDPPGLGLHR</sequence>
<gene>
    <name evidence="1" type="ORF">ACFQ1S_01620</name>
</gene>
<proteinExistence type="predicted"/>
<accession>A0ABW3M266</accession>
<organism evidence="1 2">
    <name type="scientific">Kibdelosporangium lantanae</name>
    <dbReference type="NCBI Taxonomy" id="1497396"/>
    <lineage>
        <taxon>Bacteria</taxon>
        <taxon>Bacillati</taxon>
        <taxon>Actinomycetota</taxon>
        <taxon>Actinomycetes</taxon>
        <taxon>Pseudonocardiales</taxon>
        <taxon>Pseudonocardiaceae</taxon>
        <taxon>Kibdelosporangium</taxon>
    </lineage>
</organism>
<evidence type="ECO:0000313" key="2">
    <source>
        <dbReference type="Proteomes" id="UP001597045"/>
    </source>
</evidence>
<dbReference type="Proteomes" id="UP001597045">
    <property type="component" value="Unassembled WGS sequence"/>
</dbReference>
<name>A0ABW3M266_9PSEU</name>
<protein>
    <submittedName>
        <fullName evidence="1">Uncharacterized protein</fullName>
    </submittedName>
</protein>
<reference evidence="2" key="1">
    <citation type="journal article" date="2019" name="Int. J. Syst. Evol. Microbiol.">
        <title>The Global Catalogue of Microorganisms (GCM) 10K type strain sequencing project: providing services to taxonomists for standard genome sequencing and annotation.</title>
        <authorList>
            <consortium name="The Broad Institute Genomics Platform"/>
            <consortium name="The Broad Institute Genome Sequencing Center for Infectious Disease"/>
            <person name="Wu L."/>
            <person name="Ma J."/>
        </authorList>
    </citation>
    <scope>NUCLEOTIDE SEQUENCE [LARGE SCALE GENOMIC DNA]</scope>
    <source>
        <strain evidence="2">JCM 31486</strain>
    </source>
</reference>
<comment type="caution">
    <text evidence="1">The sequence shown here is derived from an EMBL/GenBank/DDBJ whole genome shotgun (WGS) entry which is preliminary data.</text>
</comment>
<dbReference type="EMBL" id="JBHTIS010000045">
    <property type="protein sequence ID" value="MFD1044382.1"/>
    <property type="molecule type" value="Genomic_DNA"/>
</dbReference>